<reference evidence="3 4" key="1">
    <citation type="submission" date="2019-03" db="EMBL/GenBank/DDBJ databases">
        <title>Genomic Encyclopedia of Archaeal and Bacterial Type Strains, Phase II (KMG-II): from individual species to whole genera.</title>
        <authorList>
            <person name="Goeker M."/>
        </authorList>
    </citation>
    <scope>NUCLEOTIDE SEQUENCE [LARGE SCALE GENOMIC DNA]</scope>
    <source>
        <strain evidence="3 4">ATCC 25309</strain>
    </source>
</reference>
<keyword evidence="4" id="KW-1185">Reference proteome</keyword>
<feature type="signal peptide" evidence="2">
    <location>
        <begin position="1"/>
        <end position="20"/>
    </location>
</feature>
<accession>A0A4R7S659</accession>
<sequence>MIFKARFSILLSLLCATVSAQDSLLPLPEGGPEFPAYDPLPSETVFLKPTKSIKPPSSTANAAAPASPQVHTPTVARLRRLILMPGGLSPEMMREQMVASGQNRTPVTILGMDAPAPILSTLANFFGSDVNAATQKQLLDTVSQGMGNKTSKTPRRVEVVGWMPNEGVMAVAVYPES</sequence>
<feature type="compositionally biased region" description="Low complexity" evidence="1">
    <location>
        <begin position="55"/>
        <end position="68"/>
    </location>
</feature>
<dbReference type="AlphaFoldDB" id="A0A4R7S659"/>
<name>A0A4R7S659_9BACT</name>
<evidence type="ECO:0000313" key="4">
    <source>
        <dbReference type="Proteomes" id="UP000295662"/>
    </source>
</evidence>
<proteinExistence type="predicted"/>
<keyword evidence="2" id="KW-0732">Signal</keyword>
<organism evidence="3 4">
    <name type="scientific">Prosthecobacter fusiformis</name>
    <dbReference type="NCBI Taxonomy" id="48464"/>
    <lineage>
        <taxon>Bacteria</taxon>
        <taxon>Pseudomonadati</taxon>
        <taxon>Verrucomicrobiota</taxon>
        <taxon>Verrucomicrobiia</taxon>
        <taxon>Verrucomicrobiales</taxon>
        <taxon>Verrucomicrobiaceae</taxon>
        <taxon>Prosthecobacter</taxon>
    </lineage>
</organism>
<evidence type="ECO:0000256" key="2">
    <source>
        <dbReference type="SAM" id="SignalP"/>
    </source>
</evidence>
<comment type="caution">
    <text evidence="3">The sequence shown here is derived from an EMBL/GenBank/DDBJ whole genome shotgun (WGS) entry which is preliminary data.</text>
</comment>
<dbReference type="RefSeq" id="WP_133794857.1">
    <property type="nucleotide sequence ID" value="NZ_SOCA01000002.1"/>
</dbReference>
<evidence type="ECO:0000313" key="3">
    <source>
        <dbReference type="EMBL" id="TDU73379.1"/>
    </source>
</evidence>
<feature type="region of interest" description="Disordered" evidence="1">
    <location>
        <begin position="51"/>
        <end position="71"/>
    </location>
</feature>
<feature type="chain" id="PRO_5020514457" evidence="2">
    <location>
        <begin position="21"/>
        <end position="177"/>
    </location>
</feature>
<protein>
    <submittedName>
        <fullName evidence="3">Uncharacterized protein</fullName>
    </submittedName>
</protein>
<evidence type="ECO:0000256" key="1">
    <source>
        <dbReference type="SAM" id="MobiDB-lite"/>
    </source>
</evidence>
<dbReference type="EMBL" id="SOCA01000002">
    <property type="protein sequence ID" value="TDU73379.1"/>
    <property type="molecule type" value="Genomic_DNA"/>
</dbReference>
<dbReference type="OrthoDB" id="189881at2"/>
<dbReference type="Proteomes" id="UP000295662">
    <property type="component" value="Unassembled WGS sequence"/>
</dbReference>
<gene>
    <name evidence="3" type="ORF">EI77_01849</name>
</gene>